<evidence type="ECO:0000313" key="1">
    <source>
        <dbReference type="EMBL" id="OGK06933.1"/>
    </source>
</evidence>
<gene>
    <name evidence="1" type="ORF">A2519_05815</name>
</gene>
<dbReference type="Proteomes" id="UP000179243">
    <property type="component" value="Unassembled WGS sequence"/>
</dbReference>
<accession>A0A1F7FJX0</accession>
<name>A0A1F7FJX0_UNCRA</name>
<proteinExistence type="predicted"/>
<evidence type="ECO:0000313" key="2">
    <source>
        <dbReference type="Proteomes" id="UP000179243"/>
    </source>
</evidence>
<dbReference type="AlphaFoldDB" id="A0A1F7FJX0"/>
<sequence>MDVCSVCKNRDKSKDTRFFCIGHEQEMEYIAGLYPDKDRVRKFLETKRNVQWIGYAAYLKVYWMIKQELGYPIPG</sequence>
<organism evidence="1 2">
    <name type="scientific">Candidatus Raymondbacteria bacterium RIFOXYD12_FULL_49_13</name>
    <dbReference type="NCBI Taxonomy" id="1817890"/>
    <lineage>
        <taxon>Bacteria</taxon>
        <taxon>Raymondiibacteriota</taxon>
    </lineage>
</organism>
<reference evidence="1 2" key="1">
    <citation type="journal article" date="2016" name="Nat. Commun.">
        <title>Thousands of microbial genomes shed light on interconnected biogeochemical processes in an aquifer system.</title>
        <authorList>
            <person name="Anantharaman K."/>
            <person name="Brown C.T."/>
            <person name="Hug L.A."/>
            <person name="Sharon I."/>
            <person name="Castelle C.J."/>
            <person name="Probst A.J."/>
            <person name="Thomas B.C."/>
            <person name="Singh A."/>
            <person name="Wilkins M.J."/>
            <person name="Karaoz U."/>
            <person name="Brodie E.L."/>
            <person name="Williams K.H."/>
            <person name="Hubbard S.S."/>
            <person name="Banfield J.F."/>
        </authorList>
    </citation>
    <scope>NUCLEOTIDE SEQUENCE [LARGE SCALE GENOMIC DNA]</scope>
</reference>
<protein>
    <submittedName>
        <fullName evidence="1">Uncharacterized protein</fullName>
    </submittedName>
</protein>
<dbReference type="EMBL" id="MFYX01000017">
    <property type="protein sequence ID" value="OGK06933.1"/>
    <property type="molecule type" value="Genomic_DNA"/>
</dbReference>
<comment type="caution">
    <text evidence="1">The sequence shown here is derived from an EMBL/GenBank/DDBJ whole genome shotgun (WGS) entry which is preliminary data.</text>
</comment>